<accession>W1YGJ9</accession>
<dbReference type="InterPro" id="IPR000531">
    <property type="entry name" value="Beta-barrel_TonB"/>
</dbReference>
<evidence type="ECO:0000313" key="5">
    <source>
        <dbReference type="EMBL" id="ETJ41678.1"/>
    </source>
</evidence>
<dbReference type="AlphaFoldDB" id="W1YGJ9"/>
<comment type="subcellular location">
    <subcellularLocation>
        <location evidence="1">Cell outer membrane</location>
    </subcellularLocation>
</comment>
<evidence type="ECO:0000256" key="2">
    <source>
        <dbReference type="ARBA" id="ARBA00023136"/>
    </source>
</evidence>
<keyword evidence="2" id="KW-0472">Membrane</keyword>
<proteinExistence type="predicted"/>
<evidence type="ECO:0000259" key="4">
    <source>
        <dbReference type="Pfam" id="PF00593"/>
    </source>
</evidence>
<dbReference type="GO" id="GO:0009279">
    <property type="term" value="C:cell outer membrane"/>
    <property type="evidence" value="ECO:0007669"/>
    <property type="project" value="UniProtKB-SubCell"/>
</dbReference>
<sequence>AYTMPSLSDSFRSVNRQYTAVSGKNLKPEEGWNYELGYKRMNKKDSWKVDVFYMDFKNFFQWQPDANGRPTVR</sequence>
<protein>
    <submittedName>
        <fullName evidence="5">TonB-dependent receptor plug</fullName>
    </submittedName>
</protein>
<feature type="domain" description="TonB-dependent receptor-like beta-barrel" evidence="4">
    <location>
        <begin position="2"/>
        <end position="69"/>
    </location>
</feature>
<gene>
    <name evidence="5" type="ORF">Q604_UNBC04398G0001</name>
</gene>
<comment type="caution">
    <text evidence="5">The sequence shown here is derived from an EMBL/GenBank/DDBJ whole genome shotgun (WGS) entry which is preliminary data.</text>
</comment>
<feature type="non-terminal residue" evidence="5">
    <location>
        <position position="1"/>
    </location>
</feature>
<keyword evidence="3" id="KW-0998">Cell outer membrane</keyword>
<feature type="non-terminal residue" evidence="5">
    <location>
        <position position="73"/>
    </location>
</feature>
<keyword evidence="5" id="KW-0675">Receptor</keyword>
<dbReference type="Gene3D" id="2.40.170.20">
    <property type="entry name" value="TonB-dependent receptor, beta-barrel domain"/>
    <property type="match status" value="1"/>
</dbReference>
<dbReference type="InterPro" id="IPR036942">
    <property type="entry name" value="Beta-barrel_TonB_sf"/>
</dbReference>
<organism evidence="5">
    <name type="scientific">human gut metagenome</name>
    <dbReference type="NCBI Taxonomy" id="408170"/>
    <lineage>
        <taxon>unclassified sequences</taxon>
        <taxon>metagenomes</taxon>
        <taxon>organismal metagenomes</taxon>
    </lineage>
</organism>
<reference evidence="5" key="1">
    <citation type="submission" date="2013-12" db="EMBL/GenBank/DDBJ databases">
        <title>A Varibaculum cambriense genome reconstructed from a premature infant gut community with otherwise low bacterial novelty that shifts toward anaerobic metabolism during the third week of life.</title>
        <authorList>
            <person name="Brown C.T."/>
            <person name="Sharon I."/>
            <person name="Thomas B.C."/>
            <person name="Castelle C.J."/>
            <person name="Morowitz M.J."/>
            <person name="Banfield J.F."/>
        </authorList>
    </citation>
    <scope>NUCLEOTIDE SEQUENCE</scope>
</reference>
<name>W1YGJ9_9ZZZZ</name>
<evidence type="ECO:0000256" key="1">
    <source>
        <dbReference type="ARBA" id="ARBA00004442"/>
    </source>
</evidence>
<dbReference type="EMBL" id="AZMM01004398">
    <property type="protein sequence ID" value="ETJ41678.1"/>
    <property type="molecule type" value="Genomic_DNA"/>
</dbReference>
<evidence type="ECO:0000256" key="3">
    <source>
        <dbReference type="ARBA" id="ARBA00023237"/>
    </source>
</evidence>
<dbReference type="SUPFAM" id="SSF56935">
    <property type="entry name" value="Porins"/>
    <property type="match status" value="1"/>
</dbReference>
<dbReference type="Pfam" id="PF00593">
    <property type="entry name" value="TonB_dep_Rec_b-barrel"/>
    <property type="match status" value="1"/>
</dbReference>